<reference evidence="2" key="1">
    <citation type="submission" date="2018-11" db="EMBL/GenBank/DDBJ databases">
        <authorList>
            <consortium name="Pathogen Informatics"/>
        </authorList>
    </citation>
    <scope>NUCLEOTIDE SEQUENCE</scope>
</reference>
<protein>
    <submittedName>
        <fullName evidence="2">Uncharacterized protein</fullName>
    </submittedName>
</protein>
<gene>
    <name evidence="2" type="ORF">PXEA_LOCUS27499</name>
</gene>
<name>A0A3S5AWN9_9PLAT</name>
<dbReference type="Proteomes" id="UP000784294">
    <property type="component" value="Unassembled WGS sequence"/>
</dbReference>
<feature type="region of interest" description="Disordered" evidence="1">
    <location>
        <begin position="1"/>
        <end position="89"/>
    </location>
</feature>
<keyword evidence="3" id="KW-1185">Reference proteome</keyword>
<evidence type="ECO:0000256" key="1">
    <source>
        <dbReference type="SAM" id="MobiDB-lite"/>
    </source>
</evidence>
<dbReference type="AlphaFoldDB" id="A0A3S5AWN9"/>
<feature type="compositionally biased region" description="Gly residues" evidence="1">
    <location>
        <begin position="48"/>
        <end position="59"/>
    </location>
</feature>
<feature type="compositionally biased region" description="Basic and acidic residues" evidence="1">
    <location>
        <begin position="60"/>
        <end position="77"/>
    </location>
</feature>
<dbReference type="EMBL" id="CAAALY010246911">
    <property type="protein sequence ID" value="VEL34059.1"/>
    <property type="molecule type" value="Genomic_DNA"/>
</dbReference>
<evidence type="ECO:0000313" key="3">
    <source>
        <dbReference type="Proteomes" id="UP000784294"/>
    </source>
</evidence>
<evidence type="ECO:0000313" key="2">
    <source>
        <dbReference type="EMBL" id="VEL34059.1"/>
    </source>
</evidence>
<organism evidence="2 3">
    <name type="scientific">Protopolystoma xenopodis</name>
    <dbReference type="NCBI Taxonomy" id="117903"/>
    <lineage>
        <taxon>Eukaryota</taxon>
        <taxon>Metazoa</taxon>
        <taxon>Spiralia</taxon>
        <taxon>Lophotrochozoa</taxon>
        <taxon>Platyhelminthes</taxon>
        <taxon>Monogenea</taxon>
        <taxon>Polyopisthocotylea</taxon>
        <taxon>Polystomatidea</taxon>
        <taxon>Polystomatidae</taxon>
        <taxon>Protopolystoma</taxon>
    </lineage>
</organism>
<comment type="caution">
    <text evidence="2">The sequence shown here is derived from an EMBL/GenBank/DDBJ whole genome shotgun (WGS) entry which is preliminary data.</text>
</comment>
<accession>A0A3S5AWN9</accession>
<proteinExistence type="predicted"/>
<sequence>MPDLHTTGPEGGQVRRQVEMRHKPRSGGLNSKSSKCASKCMHGPVSMRGGGGSTGGGEVEIGKVNRPTDELETDRIGHTNFLGKNHRID</sequence>